<dbReference type="EMBL" id="LT854267">
    <property type="protein sequence ID" value="SMR62351.1"/>
    <property type="molecule type" value="Genomic_DNA"/>
</dbReference>
<feature type="region of interest" description="Disordered" evidence="1">
    <location>
        <begin position="286"/>
        <end position="325"/>
    </location>
</feature>
<evidence type="ECO:0000313" key="3">
    <source>
        <dbReference type="Proteomes" id="UP000245764"/>
    </source>
</evidence>
<sequence length="335" mass="37359">MPPFFMAPIDVHFYYGGELGVLGSLSNTKALACPVAVYSRGSFVSCQGALGLTRTNRITHLLEDLHFHKSQMDGGSNRIVNACIARVAMLIVENTFCSKHDPHKHKVDFDSRLESVFDKALKCPIFPDVTDGQDYAFRRVFTQMQHTINPRTPHNSKRSREEEDNDTLQPPAPKRVRPLHDDSVLQWSDTIYQDTWPPSHSDIAGEANDGDSSVFTTNTSPVDNNTDFPWLSRDDPLWSSITLQQTEGIIAGLSPYHSDGPPPSPSAEKLTRNNNINNTITYNEHFEPRNSASCSPQASQPLQPSHSLPSPQSSQSSQISPSEDIDQWINKLFES</sequence>
<evidence type="ECO:0000313" key="2">
    <source>
        <dbReference type="EMBL" id="SMR62351.1"/>
    </source>
</evidence>
<evidence type="ECO:0000256" key="1">
    <source>
        <dbReference type="SAM" id="MobiDB-lite"/>
    </source>
</evidence>
<reference evidence="3" key="1">
    <citation type="submission" date="2017-05" db="EMBL/GenBank/DDBJ databases">
        <authorList>
            <person name="Song R."/>
            <person name="Chenine A.L."/>
            <person name="Ruprecht R.M."/>
        </authorList>
    </citation>
    <scope>NUCLEOTIDE SEQUENCE [LARGE SCALE GENOMIC DNA]</scope>
</reference>
<dbReference type="Proteomes" id="UP000245764">
    <property type="component" value="Chromosome 15"/>
</dbReference>
<proteinExistence type="predicted"/>
<dbReference type="AlphaFoldDB" id="A0A2H1H935"/>
<gene>
    <name evidence="2" type="ORF">ZT1E4_G11665</name>
</gene>
<protein>
    <submittedName>
        <fullName evidence="2">Uncharacterized protein</fullName>
    </submittedName>
</protein>
<feature type="compositionally biased region" description="Low complexity" evidence="1">
    <location>
        <begin position="291"/>
        <end position="322"/>
    </location>
</feature>
<name>A0A2H1H935_ZYMTR</name>
<accession>A0A2H1H935</accession>
<organism evidence="2 3">
    <name type="scientific">Zymoseptoria tritici ST99CH_1E4</name>
    <dbReference type="NCBI Taxonomy" id="1276532"/>
    <lineage>
        <taxon>Eukaryota</taxon>
        <taxon>Fungi</taxon>
        <taxon>Dikarya</taxon>
        <taxon>Ascomycota</taxon>
        <taxon>Pezizomycotina</taxon>
        <taxon>Dothideomycetes</taxon>
        <taxon>Dothideomycetidae</taxon>
        <taxon>Mycosphaerellales</taxon>
        <taxon>Mycosphaerellaceae</taxon>
        <taxon>Zymoseptoria</taxon>
    </lineage>
</organism>
<feature type="region of interest" description="Disordered" evidence="1">
    <location>
        <begin position="146"/>
        <end position="177"/>
    </location>
</feature>